<organism evidence="2 3">
    <name type="scientific">Trichonephila clavipes</name>
    <name type="common">Golden silk orbweaver</name>
    <name type="synonym">Nephila clavipes</name>
    <dbReference type="NCBI Taxonomy" id="2585209"/>
    <lineage>
        <taxon>Eukaryota</taxon>
        <taxon>Metazoa</taxon>
        <taxon>Ecdysozoa</taxon>
        <taxon>Arthropoda</taxon>
        <taxon>Chelicerata</taxon>
        <taxon>Arachnida</taxon>
        <taxon>Araneae</taxon>
        <taxon>Araneomorphae</taxon>
        <taxon>Entelegynae</taxon>
        <taxon>Araneoidea</taxon>
        <taxon>Nephilidae</taxon>
        <taxon>Trichonephila</taxon>
    </lineage>
</organism>
<evidence type="ECO:0000256" key="1">
    <source>
        <dbReference type="SAM" id="MobiDB-lite"/>
    </source>
</evidence>
<dbReference type="Proteomes" id="UP000887159">
    <property type="component" value="Unassembled WGS sequence"/>
</dbReference>
<protein>
    <submittedName>
        <fullName evidence="2">Uncharacterized protein</fullName>
    </submittedName>
</protein>
<proteinExistence type="predicted"/>
<gene>
    <name evidence="2" type="ORF">TNCV_2627421</name>
</gene>
<dbReference type="EMBL" id="BMAU01021388">
    <property type="protein sequence ID" value="GFY29572.1"/>
    <property type="molecule type" value="Genomic_DNA"/>
</dbReference>
<feature type="region of interest" description="Disordered" evidence="1">
    <location>
        <begin position="1"/>
        <end position="28"/>
    </location>
</feature>
<keyword evidence="3" id="KW-1185">Reference proteome</keyword>
<accession>A0A8X6W768</accession>
<dbReference type="AlphaFoldDB" id="A0A8X6W768"/>
<comment type="caution">
    <text evidence="2">The sequence shown here is derived from an EMBL/GenBank/DDBJ whole genome shotgun (WGS) entry which is preliminary data.</text>
</comment>
<reference evidence="2" key="1">
    <citation type="submission" date="2020-08" db="EMBL/GenBank/DDBJ databases">
        <title>Multicomponent nature underlies the extraordinary mechanical properties of spider dragline silk.</title>
        <authorList>
            <person name="Kono N."/>
            <person name="Nakamura H."/>
            <person name="Mori M."/>
            <person name="Yoshida Y."/>
            <person name="Ohtoshi R."/>
            <person name="Malay A.D."/>
            <person name="Moran D.A.P."/>
            <person name="Tomita M."/>
            <person name="Numata K."/>
            <person name="Arakawa K."/>
        </authorList>
    </citation>
    <scope>NUCLEOTIDE SEQUENCE</scope>
</reference>
<sequence>MPPDQSKGQSEAHEIHHGNRKTRSPTSVPYCKILRDNKIHASKPRLLACRRSSNRNALHLNMKTQRLAMQKRDFCQIRN</sequence>
<evidence type="ECO:0000313" key="3">
    <source>
        <dbReference type="Proteomes" id="UP000887159"/>
    </source>
</evidence>
<name>A0A8X6W768_TRICX</name>
<evidence type="ECO:0000313" key="2">
    <source>
        <dbReference type="EMBL" id="GFY29572.1"/>
    </source>
</evidence>